<dbReference type="SUPFAM" id="SSF55545">
    <property type="entry name" value="beta-N-acetylhexosaminidase-like domain"/>
    <property type="match status" value="1"/>
</dbReference>
<dbReference type="Pfam" id="PF00728">
    <property type="entry name" value="Glyco_hydro_20"/>
    <property type="match status" value="1"/>
</dbReference>
<reference evidence="8 9" key="1">
    <citation type="submission" date="2020-12" db="EMBL/GenBank/DDBJ databases">
        <title>Microbacterium sp. HY060.</title>
        <authorList>
            <person name="Zhou J."/>
        </authorList>
    </citation>
    <scope>NUCLEOTIDE SEQUENCE [LARGE SCALE GENOMIC DNA]</scope>
    <source>
        <strain evidence="8 9">HY60</strain>
    </source>
</reference>
<feature type="domain" description="Beta-hexosaminidase bacterial type N-terminal" evidence="7">
    <location>
        <begin position="6"/>
        <end position="137"/>
    </location>
</feature>
<evidence type="ECO:0000259" key="6">
    <source>
        <dbReference type="Pfam" id="PF00728"/>
    </source>
</evidence>
<dbReference type="EC" id="3.2.1.52" evidence="3"/>
<dbReference type="Pfam" id="PF02838">
    <property type="entry name" value="Glyco_hydro_20b"/>
    <property type="match status" value="1"/>
</dbReference>
<dbReference type="SUPFAM" id="SSF51445">
    <property type="entry name" value="(Trans)glycosidases"/>
    <property type="match status" value="1"/>
</dbReference>
<evidence type="ECO:0000259" key="7">
    <source>
        <dbReference type="Pfam" id="PF02838"/>
    </source>
</evidence>
<protein>
    <recommendedName>
        <fullName evidence="3">beta-N-acetylhexosaminidase</fullName>
        <ecNumber evidence="3">3.2.1.52</ecNumber>
    </recommendedName>
</protein>
<evidence type="ECO:0000313" key="9">
    <source>
        <dbReference type="Proteomes" id="UP000662814"/>
    </source>
</evidence>
<keyword evidence="5" id="KW-0326">Glycosidase</keyword>
<evidence type="ECO:0000313" key="8">
    <source>
        <dbReference type="EMBL" id="QPZ39270.1"/>
    </source>
</evidence>
<dbReference type="InterPro" id="IPR015882">
    <property type="entry name" value="HEX_bac_N"/>
</dbReference>
<dbReference type="Gene3D" id="3.30.379.10">
    <property type="entry name" value="Chitobiase/beta-hexosaminidase domain 2-like"/>
    <property type="match status" value="1"/>
</dbReference>
<evidence type="ECO:0000256" key="5">
    <source>
        <dbReference type="ARBA" id="ARBA00023295"/>
    </source>
</evidence>
<evidence type="ECO:0000256" key="2">
    <source>
        <dbReference type="ARBA" id="ARBA00006285"/>
    </source>
</evidence>
<comment type="catalytic activity">
    <reaction evidence="1">
        <text>Hydrolysis of terminal non-reducing N-acetyl-D-hexosamine residues in N-acetyl-beta-D-hexosaminides.</text>
        <dbReference type="EC" id="3.2.1.52"/>
    </reaction>
</comment>
<dbReference type="PANTHER" id="PTHR22600:SF57">
    <property type="entry name" value="BETA-N-ACETYLHEXOSAMINIDASE"/>
    <property type="match status" value="1"/>
</dbReference>
<comment type="similarity">
    <text evidence="2">Belongs to the glycosyl hydrolase 20 family.</text>
</comment>
<dbReference type="InterPro" id="IPR029018">
    <property type="entry name" value="Hex-like_dom2"/>
</dbReference>
<accession>A0ABX6YLR3</accession>
<proteinExistence type="inferred from homology"/>
<evidence type="ECO:0000256" key="3">
    <source>
        <dbReference type="ARBA" id="ARBA00012663"/>
    </source>
</evidence>
<sequence>MSSSVLLPAPRSVVESEGSFTITKGTRIVTDRPELGDYLASVLQPATGYELTVSSGAASEGDIVLEINPNIDGVEAGHAAEAYRVTVDRRTIVIDAPADAGVFAGIQTLRQLLPPELESRTPAHIDWEVSAVTIVDAPRFAYRGVMLDISRHFFGVDTIMRLIDQIAAFKLNHLHLHLSDDQGWRIEIPGWPELTRAGAASQVGGGDGGFLTTADYEQIVHYAASRFITVVPEIDLPGHTNAALVAYPELAPSGVTATPYHGTEVGFSTVDTGSEKVFEFIDDVVGHLASITPGPYLHIGGDESLSTQPDDYRRFIARVTRITAAHGKLPIGWHEVGSCDDLADGTIGQYWGYVTPESESADQARSIVRQGGQLVLSPANAVYLDIMPEANFRIGLDWTGSSTPLAAVPDWDPATILPGVDENVILGIEAPLWTETIETATDIDTLVFPRVLAVADLAWTDAVSDVVPRVHALLPRLDAAGIQYGPA</sequence>
<dbReference type="InterPro" id="IPR015883">
    <property type="entry name" value="Glyco_hydro_20_cat"/>
</dbReference>
<organism evidence="8 9">
    <name type="scientific">Paramicrobacterium chengjingii</name>
    <dbReference type="NCBI Taxonomy" id="2769067"/>
    <lineage>
        <taxon>Bacteria</taxon>
        <taxon>Bacillati</taxon>
        <taxon>Actinomycetota</taxon>
        <taxon>Actinomycetes</taxon>
        <taxon>Micrococcales</taxon>
        <taxon>Microbacteriaceae</taxon>
        <taxon>Paramicrobacterium</taxon>
    </lineage>
</organism>
<dbReference type="PRINTS" id="PR00738">
    <property type="entry name" value="GLHYDRLASE20"/>
</dbReference>
<evidence type="ECO:0000256" key="1">
    <source>
        <dbReference type="ARBA" id="ARBA00001231"/>
    </source>
</evidence>
<evidence type="ECO:0000256" key="4">
    <source>
        <dbReference type="ARBA" id="ARBA00022801"/>
    </source>
</evidence>
<dbReference type="CDD" id="cd06568">
    <property type="entry name" value="GH20_SpHex_like"/>
    <property type="match status" value="1"/>
</dbReference>
<gene>
    <name evidence="8" type="ORF">HCR76_04195</name>
</gene>
<dbReference type="RefSeq" id="WP_166988496.1">
    <property type="nucleotide sequence ID" value="NZ_CP061169.1"/>
</dbReference>
<dbReference type="InterPro" id="IPR025705">
    <property type="entry name" value="Beta_hexosaminidase_sua/sub"/>
</dbReference>
<name>A0ABX6YLR3_9MICO</name>
<dbReference type="EMBL" id="CP061169">
    <property type="protein sequence ID" value="QPZ39270.1"/>
    <property type="molecule type" value="Genomic_DNA"/>
</dbReference>
<dbReference type="Gene3D" id="3.20.20.80">
    <property type="entry name" value="Glycosidases"/>
    <property type="match status" value="1"/>
</dbReference>
<keyword evidence="4" id="KW-0378">Hydrolase</keyword>
<keyword evidence="9" id="KW-1185">Reference proteome</keyword>
<feature type="domain" description="Glycoside hydrolase family 20 catalytic" evidence="6">
    <location>
        <begin position="140"/>
        <end position="461"/>
    </location>
</feature>
<dbReference type="Proteomes" id="UP000662814">
    <property type="component" value="Chromosome"/>
</dbReference>
<dbReference type="PANTHER" id="PTHR22600">
    <property type="entry name" value="BETA-HEXOSAMINIDASE"/>
    <property type="match status" value="1"/>
</dbReference>
<dbReference type="InterPro" id="IPR017853">
    <property type="entry name" value="GH"/>
</dbReference>